<evidence type="ECO:0000313" key="1">
    <source>
        <dbReference type="EMBL" id="GAA4626203.1"/>
    </source>
</evidence>
<proteinExistence type="predicted"/>
<keyword evidence="2" id="KW-1185">Reference proteome</keyword>
<dbReference type="Proteomes" id="UP001501442">
    <property type="component" value="Unassembled WGS sequence"/>
</dbReference>
<gene>
    <name evidence="1" type="ORF">GCM10023196_033450</name>
</gene>
<protein>
    <submittedName>
        <fullName evidence="1">Uncharacterized protein</fullName>
    </submittedName>
</protein>
<comment type="caution">
    <text evidence="1">The sequence shown here is derived from an EMBL/GenBank/DDBJ whole genome shotgun (WGS) entry which is preliminary data.</text>
</comment>
<dbReference type="RefSeq" id="WP_345431731.1">
    <property type="nucleotide sequence ID" value="NZ_BAABHK010000004.1"/>
</dbReference>
<name>A0ABP8U9Z7_9ACTN</name>
<sequence length="358" mass="37829">MTWTTREALTTPRDAAGLLLVSPEADLIVPLTAEDRAAALEIATTTLRAAGVGPSDRVVVALGNDGEATGTLIAQACAEIAQAAAAPGPRGRLRLHHALEAVRATTLIATPTGAMDLLARLHLEFLLDPLDLGLRHILLTGEMPSPGAYGQLASEFEAEVGELYADPFFGLPTAYRSARDTAYTPAREGLLGVAPLGKDVLLEPPYASGSAEIVVTPAWHSTLGGTTLRTGQVVRLAEGAGIPAPEQTVGEHVLLRGRWLSIPRVAAALARIDGIAHWDLRIAREGTLDAAALHVTFNRATLVKNPMWRSRIHQALVAVTPVTIEVVVEDDVAEQARPGSVTDLRGHHLGRDRSAVVD</sequence>
<evidence type="ECO:0000313" key="2">
    <source>
        <dbReference type="Proteomes" id="UP001501442"/>
    </source>
</evidence>
<accession>A0ABP8U9Z7</accession>
<dbReference type="EMBL" id="BAABHK010000004">
    <property type="protein sequence ID" value="GAA4626203.1"/>
    <property type="molecule type" value="Genomic_DNA"/>
</dbReference>
<dbReference type="SUPFAM" id="SSF56801">
    <property type="entry name" value="Acetyl-CoA synthetase-like"/>
    <property type="match status" value="1"/>
</dbReference>
<dbReference type="Gene3D" id="3.40.50.12780">
    <property type="entry name" value="N-terminal domain of ligase-like"/>
    <property type="match status" value="1"/>
</dbReference>
<reference evidence="2" key="1">
    <citation type="journal article" date="2019" name="Int. J. Syst. Evol. Microbiol.">
        <title>The Global Catalogue of Microorganisms (GCM) 10K type strain sequencing project: providing services to taxonomists for standard genome sequencing and annotation.</title>
        <authorList>
            <consortium name="The Broad Institute Genomics Platform"/>
            <consortium name="The Broad Institute Genome Sequencing Center for Infectious Disease"/>
            <person name="Wu L."/>
            <person name="Ma J."/>
        </authorList>
    </citation>
    <scope>NUCLEOTIDE SEQUENCE [LARGE SCALE GENOMIC DNA]</scope>
    <source>
        <strain evidence="2">JCM 17939</strain>
    </source>
</reference>
<dbReference type="InterPro" id="IPR042099">
    <property type="entry name" value="ANL_N_sf"/>
</dbReference>
<organism evidence="1 2">
    <name type="scientific">Actinoallomurus vinaceus</name>
    <dbReference type="NCBI Taxonomy" id="1080074"/>
    <lineage>
        <taxon>Bacteria</taxon>
        <taxon>Bacillati</taxon>
        <taxon>Actinomycetota</taxon>
        <taxon>Actinomycetes</taxon>
        <taxon>Streptosporangiales</taxon>
        <taxon>Thermomonosporaceae</taxon>
        <taxon>Actinoallomurus</taxon>
    </lineage>
</organism>